<dbReference type="Proteomes" id="UP000638981">
    <property type="component" value="Unassembled WGS sequence"/>
</dbReference>
<dbReference type="InterPro" id="IPR027417">
    <property type="entry name" value="P-loop_NTPase"/>
</dbReference>
<evidence type="ECO:0008006" key="3">
    <source>
        <dbReference type="Google" id="ProtNLM"/>
    </source>
</evidence>
<gene>
    <name evidence="1" type="ORF">GCM10007315_22980</name>
</gene>
<evidence type="ECO:0000313" key="2">
    <source>
        <dbReference type="Proteomes" id="UP000638981"/>
    </source>
</evidence>
<dbReference type="Gene3D" id="1.10.8.60">
    <property type="match status" value="1"/>
</dbReference>
<protein>
    <recommendedName>
        <fullName evidence="3">Chromosomal replication initiator DnaA</fullName>
    </recommendedName>
</protein>
<dbReference type="PANTHER" id="PTHR30050:SF5">
    <property type="entry name" value="DNAA REGULATORY INACTIVATOR HDA"/>
    <property type="match status" value="1"/>
</dbReference>
<comment type="caution">
    <text evidence="1">The sequence shown here is derived from an EMBL/GenBank/DDBJ whole genome shotgun (WGS) entry which is preliminary data.</text>
</comment>
<dbReference type="AlphaFoldDB" id="A0A918WM03"/>
<dbReference type="EMBL" id="BMYJ01000006">
    <property type="protein sequence ID" value="GHC58679.1"/>
    <property type="molecule type" value="Genomic_DNA"/>
</dbReference>
<dbReference type="GO" id="GO:0005886">
    <property type="term" value="C:plasma membrane"/>
    <property type="evidence" value="ECO:0007669"/>
    <property type="project" value="TreeGrafter"/>
</dbReference>
<dbReference type="GO" id="GO:0006270">
    <property type="term" value="P:DNA replication initiation"/>
    <property type="evidence" value="ECO:0007669"/>
    <property type="project" value="TreeGrafter"/>
</dbReference>
<organism evidence="1 2">
    <name type="scientific">Neogemmobacter tilapiae</name>
    <dbReference type="NCBI Taxonomy" id="875041"/>
    <lineage>
        <taxon>Bacteria</taxon>
        <taxon>Pseudomonadati</taxon>
        <taxon>Pseudomonadota</taxon>
        <taxon>Alphaproteobacteria</taxon>
        <taxon>Rhodobacterales</taxon>
        <taxon>Paracoccaceae</taxon>
        <taxon>Neogemmobacter</taxon>
    </lineage>
</organism>
<evidence type="ECO:0000313" key="1">
    <source>
        <dbReference type="EMBL" id="GHC58679.1"/>
    </source>
</evidence>
<proteinExistence type="predicted"/>
<name>A0A918WM03_9RHOB</name>
<accession>A0A918WM03</accession>
<reference evidence="1" key="2">
    <citation type="submission" date="2020-09" db="EMBL/GenBank/DDBJ databases">
        <authorList>
            <person name="Sun Q."/>
            <person name="Kim S."/>
        </authorList>
    </citation>
    <scope>NUCLEOTIDE SEQUENCE</scope>
    <source>
        <strain evidence="1">KCTC 23310</strain>
    </source>
</reference>
<reference evidence="1" key="1">
    <citation type="journal article" date="2014" name="Int. J. Syst. Evol. Microbiol.">
        <title>Complete genome sequence of Corynebacterium casei LMG S-19264T (=DSM 44701T), isolated from a smear-ripened cheese.</title>
        <authorList>
            <consortium name="US DOE Joint Genome Institute (JGI-PGF)"/>
            <person name="Walter F."/>
            <person name="Albersmeier A."/>
            <person name="Kalinowski J."/>
            <person name="Ruckert C."/>
        </authorList>
    </citation>
    <scope>NUCLEOTIDE SEQUENCE</scope>
    <source>
        <strain evidence="1">KCTC 23310</strain>
    </source>
</reference>
<dbReference type="PANTHER" id="PTHR30050">
    <property type="entry name" value="CHROMOSOMAL REPLICATION INITIATOR PROTEIN DNAA"/>
    <property type="match status" value="1"/>
</dbReference>
<dbReference type="GO" id="GO:0003688">
    <property type="term" value="F:DNA replication origin binding"/>
    <property type="evidence" value="ECO:0007669"/>
    <property type="project" value="TreeGrafter"/>
</dbReference>
<keyword evidence="2" id="KW-1185">Reference proteome</keyword>
<dbReference type="Gene3D" id="3.40.50.300">
    <property type="entry name" value="P-loop containing nucleotide triphosphate hydrolases"/>
    <property type="match status" value="1"/>
</dbReference>
<dbReference type="RefSeq" id="WP_189411807.1">
    <property type="nucleotide sequence ID" value="NZ_BMYJ01000006.1"/>
</dbReference>
<dbReference type="SUPFAM" id="SSF52540">
    <property type="entry name" value="P-loop containing nucleoside triphosphate hydrolases"/>
    <property type="match status" value="1"/>
</dbReference>
<sequence>MTARQLTFDLGHDPALGRGAFFVGPSNAVAVAALDGWEGWPNRRMLLVGPAGSGKTHLAAIWAGDVGARRIEGFTLPVQGDLTGLASGPVVVENAEDLAGERGRESGLFHLWNLMGETGQPLLITAALPPRDWGLVLPDLASRLLSAPVTRLEPPDDGLLSAVLVKLFADRQLAVDPTVVAWLLPRMDRSIAAARDIVGRLDQLSLQRRAPVSRGMAAEILDFSSAQAD</sequence>